<evidence type="ECO:0000259" key="5">
    <source>
        <dbReference type="Pfam" id="PF23559"/>
    </source>
</evidence>
<dbReference type="InterPro" id="IPR036388">
    <property type="entry name" value="WH-like_DNA-bd_sf"/>
</dbReference>
<dbReference type="InterPro" id="IPR001611">
    <property type="entry name" value="Leu-rich_rpt"/>
</dbReference>
<feature type="domain" description="Disease resistance protein winged helix" evidence="5">
    <location>
        <begin position="238"/>
        <end position="309"/>
    </location>
</feature>
<proteinExistence type="predicted"/>
<sequence>MGGLGKTTLAKLVYNDSEVEKNFESRIWVSVSKPFDEIKIAKAILEILINAASVLVEFEAIMQHIRKLLKGKRLLLILDDVWEDGPSKWEQMRDSFMSASLGSSILVTTRDESVAMNMGCTGDRLFKLGNLFLEECWSIFSEIAFFEKNNDERVQLEAIGREIVKKCDGLPLAAKTLGNLLRFKDSRQEWQSVLNSEVWELEGLWEKNRETQSGFASLWLSYYDLVLELKPCFSYCAILPKDHEIKGDNLIQLWMAQGYLRQTHVDDMERIGEKYLHNLAGHSFFEVVHKIDCGHVMSCKMYNIVHDFAQYIVKNECFSIEVNDEEELKMMSLHKEVRHLRVMLGKDVSFPSSIYRLKDLRTLWVQCKGNSKVGAALSNLFGRLTCLRSLNLSNCNLAEIPSSICKLIHLRQIDLSYNKDLKGLPEALCELCNLQTLNMDGCFSLVKLPRGLEKLINLRHLHNGGFEGVLPKGISKLTCLRSLNRFSIGQNNQEACNLGDLKNLNHLQGCLCIMGLEIVADVGEAKQAELRKKTEVTRLELRFGKGDAEWRKHHDDEILLALEPSPYVEELGIYDYQGRTVFPSWMIFLSNLKTVILTNCKTCEHLPPLGKLPFLENLRIWGMDGVQKAGLEFLGLESSSSSSSGIAFPKLINLRFMRMRNWEVWADDFIRMGDEEDSTKITIMPQLRSLSFAWCSKLKAVPDQFLRKATLQELTLTCSPELKRAYQKGIGQDWHKISHIPNIKIWNFGEKRLLTLLEVHSHTIYLICFASIYSNNCYTTHANQYN</sequence>
<dbReference type="Pfam" id="PF25019">
    <property type="entry name" value="LRR_R13L1-DRL21"/>
    <property type="match status" value="1"/>
</dbReference>
<dbReference type="GO" id="GO:0043531">
    <property type="term" value="F:ADP binding"/>
    <property type="evidence" value="ECO:0007669"/>
    <property type="project" value="InterPro"/>
</dbReference>
<dbReference type="STRING" id="3988.B9RQC4"/>
<evidence type="ECO:0000259" key="4">
    <source>
        <dbReference type="Pfam" id="PF00931"/>
    </source>
</evidence>
<dbReference type="Proteomes" id="UP000008311">
    <property type="component" value="Unassembled WGS sequence"/>
</dbReference>
<dbReference type="Pfam" id="PF13855">
    <property type="entry name" value="LRR_8"/>
    <property type="match status" value="1"/>
</dbReference>
<keyword evidence="8" id="KW-1185">Reference proteome</keyword>
<evidence type="ECO:0000313" key="7">
    <source>
        <dbReference type="EMBL" id="EEF46363.1"/>
    </source>
</evidence>
<dbReference type="InterPro" id="IPR002182">
    <property type="entry name" value="NB-ARC"/>
</dbReference>
<keyword evidence="2" id="KW-0677">Repeat</keyword>
<accession>B9RQC4</accession>
<feature type="domain" description="NB-ARC" evidence="4">
    <location>
        <begin position="1"/>
        <end position="147"/>
    </location>
</feature>
<reference evidence="8" key="1">
    <citation type="journal article" date="2010" name="Nat. Biotechnol.">
        <title>Draft genome sequence of the oilseed species Ricinus communis.</title>
        <authorList>
            <person name="Chan A.P."/>
            <person name="Crabtree J."/>
            <person name="Zhao Q."/>
            <person name="Lorenzi H."/>
            <person name="Orvis J."/>
            <person name="Puiu D."/>
            <person name="Melake-Berhan A."/>
            <person name="Jones K.M."/>
            <person name="Redman J."/>
            <person name="Chen G."/>
            <person name="Cahoon E.B."/>
            <person name="Gedil M."/>
            <person name="Stanke M."/>
            <person name="Haas B.J."/>
            <person name="Wortman J.R."/>
            <person name="Fraser-Liggett C.M."/>
            <person name="Ravel J."/>
            <person name="Rabinowicz P.D."/>
        </authorList>
    </citation>
    <scope>NUCLEOTIDE SEQUENCE [LARGE SCALE GENOMIC DNA]</scope>
    <source>
        <strain evidence="8">cv. Hale</strain>
    </source>
</reference>
<dbReference type="FunFam" id="1.10.10.10:FF:000322">
    <property type="entry name" value="Probable disease resistance protein At1g63360"/>
    <property type="match status" value="1"/>
</dbReference>
<dbReference type="InParanoid" id="B9RQC4"/>
<dbReference type="PANTHER" id="PTHR36766">
    <property type="entry name" value="PLANT BROAD-SPECTRUM MILDEW RESISTANCE PROTEIN RPW8"/>
    <property type="match status" value="1"/>
</dbReference>
<evidence type="ECO:0000256" key="1">
    <source>
        <dbReference type="ARBA" id="ARBA00022614"/>
    </source>
</evidence>
<dbReference type="PANTHER" id="PTHR36766:SF40">
    <property type="entry name" value="DISEASE RESISTANCE PROTEIN RGA3"/>
    <property type="match status" value="1"/>
</dbReference>
<dbReference type="AlphaFoldDB" id="B9RQC4"/>
<dbReference type="InterPro" id="IPR058922">
    <property type="entry name" value="WHD_DRP"/>
</dbReference>
<dbReference type="Pfam" id="PF23559">
    <property type="entry name" value="WHD_DRP"/>
    <property type="match status" value="1"/>
</dbReference>
<dbReference type="SUPFAM" id="SSF52058">
    <property type="entry name" value="L domain-like"/>
    <property type="match status" value="1"/>
</dbReference>
<organism evidence="7 8">
    <name type="scientific">Ricinus communis</name>
    <name type="common">Castor bean</name>
    <dbReference type="NCBI Taxonomy" id="3988"/>
    <lineage>
        <taxon>Eukaryota</taxon>
        <taxon>Viridiplantae</taxon>
        <taxon>Streptophyta</taxon>
        <taxon>Embryophyta</taxon>
        <taxon>Tracheophyta</taxon>
        <taxon>Spermatophyta</taxon>
        <taxon>Magnoliopsida</taxon>
        <taxon>eudicotyledons</taxon>
        <taxon>Gunneridae</taxon>
        <taxon>Pentapetalae</taxon>
        <taxon>rosids</taxon>
        <taxon>fabids</taxon>
        <taxon>Malpighiales</taxon>
        <taxon>Euphorbiaceae</taxon>
        <taxon>Acalyphoideae</taxon>
        <taxon>Acalypheae</taxon>
        <taxon>Ricinus</taxon>
    </lineage>
</organism>
<feature type="domain" description="R13L1/DRL21-like LRR repeat region" evidence="6">
    <location>
        <begin position="498"/>
        <end position="623"/>
    </location>
</feature>
<dbReference type="InterPro" id="IPR056789">
    <property type="entry name" value="LRR_R13L1-DRL21"/>
</dbReference>
<dbReference type="EMBL" id="EQ973801">
    <property type="protein sequence ID" value="EEF46363.1"/>
    <property type="molecule type" value="Genomic_DNA"/>
</dbReference>
<evidence type="ECO:0000259" key="6">
    <source>
        <dbReference type="Pfam" id="PF25019"/>
    </source>
</evidence>
<keyword evidence="3" id="KW-0611">Plant defense</keyword>
<keyword evidence="1" id="KW-0433">Leucine-rich repeat</keyword>
<dbReference type="PRINTS" id="PR00364">
    <property type="entry name" value="DISEASERSIST"/>
</dbReference>
<dbReference type="InterPro" id="IPR032675">
    <property type="entry name" value="LRR_dom_sf"/>
</dbReference>
<evidence type="ECO:0000256" key="3">
    <source>
        <dbReference type="ARBA" id="ARBA00022821"/>
    </source>
</evidence>
<protein>
    <submittedName>
        <fullName evidence="7">Leucine-rich repeat containing protein, putative</fullName>
        <ecNumber evidence="7">3.1.3.16</ecNumber>
    </submittedName>
</protein>
<dbReference type="GO" id="GO:0004722">
    <property type="term" value="F:protein serine/threonine phosphatase activity"/>
    <property type="evidence" value="ECO:0007669"/>
    <property type="project" value="UniProtKB-EC"/>
</dbReference>
<gene>
    <name evidence="7" type="ORF">RCOM_1487620</name>
</gene>
<keyword evidence="7" id="KW-0378">Hydrolase</keyword>
<dbReference type="InterPro" id="IPR042197">
    <property type="entry name" value="Apaf_helical"/>
</dbReference>
<dbReference type="GO" id="GO:0006952">
    <property type="term" value="P:defense response"/>
    <property type="evidence" value="ECO:0007669"/>
    <property type="project" value="UniProtKB-KW"/>
</dbReference>
<evidence type="ECO:0000313" key="8">
    <source>
        <dbReference type="Proteomes" id="UP000008311"/>
    </source>
</evidence>
<dbReference type="SUPFAM" id="SSF52540">
    <property type="entry name" value="P-loop containing nucleoside triphosphate hydrolases"/>
    <property type="match status" value="1"/>
</dbReference>
<dbReference type="Gene3D" id="1.10.10.10">
    <property type="entry name" value="Winged helix-like DNA-binding domain superfamily/Winged helix DNA-binding domain"/>
    <property type="match status" value="1"/>
</dbReference>
<name>B9RQC4_RICCO</name>
<dbReference type="Gene3D" id="3.80.10.10">
    <property type="entry name" value="Ribonuclease Inhibitor"/>
    <property type="match status" value="1"/>
</dbReference>
<evidence type="ECO:0000256" key="2">
    <source>
        <dbReference type="ARBA" id="ARBA00022737"/>
    </source>
</evidence>
<dbReference type="Gene3D" id="3.40.50.300">
    <property type="entry name" value="P-loop containing nucleotide triphosphate hydrolases"/>
    <property type="match status" value="1"/>
</dbReference>
<dbReference type="Gene3D" id="1.10.8.430">
    <property type="entry name" value="Helical domain of apoptotic protease-activating factors"/>
    <property type="match status" value="1"/>
</dbReference>
<dbReference type="InterPro" id="IPR027417">
    <property type="entry name" value="P-loop_NTPase"/>
</dbReference>
<dbReference type="Pfam" id="PF00931">
    <property type="entry name" value="NB-ARC"/>
    <property type="match status" value="1"/>
</dbReference>
<dbReference type="EC" id="3.1.3.16" evidence="7"/>
<dbReference type="eggNOG" id="KOG4658">
    <property type="taxonomic scope" value="Eukaryota"/>
</dbReference>